<dbReference type="AlphaFoldDB" id="A0A6J4LP00"/>
<keyword evidence="1" id="KW-0812">Transmembrane</keyword>
<name>A0A6J4LP00_9BACT</name>
<reference evidence="2" key="1">
    <citation type="submission" date="2020-02" db="EMBL/GenBank/DDBJ databases">
        <authorList>
            <person name="Meier V. D."/>
        </authorList>
    </citation>
    <scope>NUCLEOTIDE SEQUENCE</scope>
    <source>
        <strain evidence="2">AVDCRST_MAG89</strain>
    </source>
</reference>
<keyword evidence="1" id="KW-0472">Membrane</keyword>
<evidence type="ECO:0000313" key="2">
    <source>
        <dbReference type="EMBL" id="CAA9337103.1"/>
    </source>
</evidence>
<sequence length="75" mass="8133">MSDKSSFETFLKWAVVVIVAIAALKVVMAVLGIAWVLGAFLLFRVLPLVLVVWGIVKLVKWLNGDRGSPAGTSTY</sequence>
<dbReference type="EMBL" id="CADCTV010000511">
    <property type="protein sequence ID" value="CAA9337103.1"/>
    <property type="molecule type" value="Genomic_DNA"/>
</dbReference>
<accession>A0A6J4LP00</accession>
<evidence type="ECO:0000256" key="1">
    <source>
        <dbReference type="SAM" id="Phobius"/>
    </source>
</evidence>
<organism evidence="2">
    <name type="scientific">uncultured Gemmatimonadota bacterium</name>
    <dbReference type="NCBI Taxonomy" id="203437"/>
    <lineage>
        <taxon>Bacteria</taxon>
        <taxon>Pseudomonadati</taxon>
        <taxon>Gemmatimonadota</taxon>
        <taxon>environmental samples</taxon>
    </lineage>
</organism>
<feature type="transmembrane region" description="Helical" evidence="1">
    <location>
        <begin position="41"/>
        <end position="59"/>
    </location>
</feature>
<protein>
    <submittedName>
        <fullName evidence="2">Uncharacterized protein</fullName>
    </submittedName>
</protein>
<keyword evidence="1" id="KW-1133">Transmembrane helix</keyword>
<gene>
    <name evidence="2" type="ORF">AVDCRST_MAG89-2444</name>
</gene>
<feature type="transmembrane region" description="Helical" evidence="1">
    <location>
        <begin position="12"/>
        <end position="35"/>
    </location>
</feature>
<proteinExistence type="predicted"/>